<evidence type="ECO:0000313" key="3">
    <source>
        <dbReference type="Proteomes" id="UP001530377"/>
    </source>
</evidence>
<evidence type="ECO:0000256" key="1">
    <source>
        <dbReference type="SAM" id="MobiDB-lite"/>
    </source>
</evidence>
<organism evidence="2 3">
    <name type="scientific">Cyclostephanos tholiformis</name>
    <dbReference type="NCBI Taxonomy" id="382380"/>
    <lineage>
        <taxon>Eukaryota</taxon>
        <taxon>Sar</taxon>
        <taxon>Stramenopiles</taxon>
        <taxon>Ochrophyta</taxon>
        <taxon>Bacillariophyta</taxon>
        <taxon>Coscinodiscophyceae</taxon>
        <taxon>Thalassiosirophycidae</taxon>
        <taxon>Stephanodiscales</taxon>
        <taxon>Stephanodiscaceae</taxon>
        <taxon>Cyclostephanos</taxon>
    </lineage>
</organism>
<dbReference type="EMBL" id="JALLPB020000022">
    <property type="protein sequence ID" value="KAL3826366.1"/>
    <property type="molecule type" value="Genomic_DNA"/>
</dbReference>
<feature type="compositionally biased region" description="Polar residues" evidence="1">
    <location>
        <begin position="191"/>
        <end position="203"/>
    </location>
</feature>
<name>A0ABD3SPQ9_9STRA</name>
<dbReference type="AlphaFoldDB" id="A0ABD3SPQ9"/>
<gene>
    <name evidence="2" type="ORF">ACHAXA_008574</name>
</gene>
<protein>
    <recommendedName>
        <fullName evidence="4">RING-type domain-containing protein</fullName>
    </recommendedName>
</protein>
<feature type="region of interest" description="Disordered" evidence="1">
    <location>
        <begin position="175"/>
        <end position="203"/>
    </location>
</feature>
<comment type="caution">
    <text evidence="2">The sequence shown here is derived from an EMBL/GenBank/DDBJ whole genome shotgun (WGS) entry which is preliminary data.</text>
</comment>
<reference evidence="2 3" key="1">
    <citation type="submission" date="2024-10" db="EMBL/GenBank/DDBJ databases">
        <title>Updated reference genomes for cyclostephanoid diatoms.</title>
        <authorList>
            <person name="Roberts W.R."/>
            <person name="Alverson A.J."/>
        </authorList>
    </citation>
    <scope>NUCLEOTIDE SEQUENCE [LARGE SCALE GENOMIC DNA]</scope>
    <source>
        <strain evidence="2 3">AJA228-03</strain>
    </source>
</reference>
<sequence>MSSGDVSHPVNCPTSGCDYNFCLDCLTALSASSMDDYAMVRDRNHHVKVKLACPNCRSDISSSILGTIGRRRDSLREELRNIPDGELSTGKLRRKHGVHNVDDDDVIVDDNTNRDDIDVTLFGGLNAVITDVEGRYITGLMTSGRPDLMCTAATILCGLASMLREGQTIMSTTAENGSNVNRRPNVDTRHGYSSTGVTTRANN</sequence>
<evidence type="ECO:0008006" key="4">
    <source>
        <dbReference type="Google" id="ProtNLM"/>
    </source>
</evidence>
<evidence type="ECO:0000313" key="2">
    <source>
        <dbReference type="EMBL" id="KAL3826366.1"/>
    </source>
</evidence>
<accession>A0ABD3SPQ9</accession>
<dbReference type="Proteomes" id="UP001530377">
    <property type="component" value="Unassembled WGS sequence"/>
</dbReference>
<keyword evidence="3" id="KW-1185">Reference proteome</keyword>
<proteinExistence type="predicted"/>